<accession>A0A1T4SX75</accession>
<dbReference type="InterPro" id="IPR050428">
    <property type="entry name" value="TCS_sensor_his_kinase"/>
</dbReference>
<keyword evidence="4" id="KW-0597">Phosphoprotein</keyword>
<keyword evidence="6 12" id="KW-0812">Transmembrane</keyword>
<dbReference type="SUPFAM" id="SSF158472">
    <property type="entry name" value="HAMP domain-like"/>
    <property type="match status" value="1"/>
</dbReference>
<keyword evidence="5" id="KW-0808">Transferase</keyword>
<dbReference type="GO" id="GO:0000155">
    <property type="term" value="F:phosphorelay sensor kinase activity"/>
    <property type="evidence" value="ECO:0007669"/>
    <property type="project" value="InterPro"/>
</dbReference>
<feature type="region of interest" description="Disordered" evidence="11">
    <location>
        <begin position="476"/>
        <end position="496"/>
    </location>
</feature>
<dbReference type="Proteomes" id="UP000190135">
    <property type="component" value="Unassembled WGS sequence"/>
</dbReference>
<feature type="domain" description="HAMP" evidence="14">
    <location>
        <begin position="198"/>
        <end position="251"/>
    </location>
</feature>
<dbReference type="PROSITE" id="PS50885">
    <property type="entry name" value="HAMP"/>
    <property type="match status" value="1"/>
</dbReference>
<dbReference type="OrthoDB" id="9815202at2"/>
<dbReference type="Pfam" id="PF00512">
    <property type="entry name" value="HisKA"/>
    <property type="match status" value="1"/>
</dbReference>
<dbReference type="InterPro" id="IPR003660">
    <property type="entry name" value="HAMP_dom"/>
</dbReference>
<dbReference type="SMART" id="SM00387">
    <property type="entry name" value="HATPase_c"/>
    <property type="match status" value="1"/>
</dbReference>
<dbReference type="Gene3D" id="1.10.287.130">
    <property type="match status" value="1"/>
</dbReference>
<dbReference type="PROSITE" id="PS50109">
    <property type="entry name" value="HIS_KIN"/>
    <property type="match status" value="1"/>
</dbReference>
<evidence type="ECO:0000256" key="12">
    <source>
        <dbReference type="SAM" id="Phobius"/>
    </source>
</evidence>
<keyword evidence="10 12" id="KW-0472">Membrane</keyword>
<evidence type="ECO:0000256" key="10">
    <source>
        <dbReference type="ARBA" id="ARBA00023136"/>
    </source>
</evidence>
<dbReference type="EMBL" id="FUXL01000015">
    <property type="protein sequence ID" value="SKA32528.1"/>
    <property type="molecule type" value="Genomic_DNA"/>
</dbReference>
<evidence type="ECO:0000256" key="4">
    <source>
        <dbReference type="ARBA" id="ARBA00022553"/>
    </source>
</evidence>
<organism evidence="15 16">
    <name type="scientific">Consotaella salsifontis</name>
    <dbReference type="NCBI Taxonomy" id="1365950"/>
    <lineage>
        <taxon>Bacteria</taxon>
        <taxon>Pseudomonadati</taxon>
        <taxon>Pseudomonadota</taxon>
        <taxon>Alphaproteobacteria</taxon>
        <taxon>Hyphomicrobiales</taxon>
        <taxon>Aurantimonadaceae</taxon>
        <taxon>Consotaella</taxon>
    </lineage>
</organism>
<keyword evidence="9" id="KW-0902">Two-component regulatory system</keyword>
<evidence type="ECO:0000256" key="9">
    <source>
        <dbReference type="ARBA" id="ARBA00023012"/>
    </source>
</evidence>
<evidence type="ECO:0000256" key="6">
    <source>
        <dbReference type="ARBA" id="ARBA00022692"/>
    </source>
</evidence>
<dbReference type="CDD" id="cd00082">
    <property type="entry name" value="HisKA"/>
    <property type="match status" value="1"/>
</dbReference>
<evidence type="ECO:0000313" key="16">
    <source>
        <dbReference type="Proteomes" id="UP000190135"/>
    </source>
</evidence>
<dbReference type="Gene3D" id="6.10.340.10">
    <property type="match status" value="1"/>
</dbReference>
<dbReference type="PANTHER" id="PTHR45436:SF8">
    <property type="entry name" value="HISTIDINE KINASE"/>
    <property type="match status" value="1"/>
</dbReference>
<dbReference type="PANTHER" id="PTHR45436">
    <property type="entry name" value="SENSOR HISTIDINE KINASE YKOH"/>
    <property type="match status" value="1"/>
</dbReference>
<protein>
    <recommendedName>
        <fullName evidence="3">histidine kinase</fullName>
        <ecNumber evidence="3">2.7.13.3</ecNumber>
    </recommendedName>
</protein>
<feature type="compositionally biased region" description="Basic and acidic residues" evidence="11">
    <location>
        <begin position="477"/>
        <end position="496"/>
    </location>
</feature>
<dbReference type="InterPro" id="IPR003594">
    <property type="entry name" value="HATPase_dom"/>
</dbReference>
<feature type="domain" description="Histidine kinase" evidence="13">
    <location>
        <begin position="259"/>
        <end position="475"/>
    </location>
</feature>
<dbReference type="Pfam" id="PF00672">
    <property type="entry name" value="HAMP"/>
    <property type="match status" value="1"/>
</dbReference>
<evidence type="ECO:0000313" key="15">
    <source>
        <dbReference type="EMBL" id="SKA32528.1"/>
    </source>
</evidence>
<dbReference type="CDD" id="cd00075">
    <property type="entry name" value="HATPase"/>
    <property type="match status" value="1"/>
</dbReference>
<proteinExistence type="predicted"/>
<dbReference type="SUPFAM" id="SSF55874">
    <property type="entry name" value="ATPase domain of HSP90 chaperone/DNA topoisomerase II/histidine kinase"/>
    <property type="match status" value="1"/>
</dbReference>
<dbReference type="Pfam" id="PF02518">
    <property type="entry name" value="HATPase_c"/>
    <property type="match status" value="1"/>
</dbReference>
<dbReference type="GO" id="GO:0005886">
    <property type="term" value="C:plasma membrane"/>
    <property type="evidence" value="ECO:0007669"/>
    <property type="project" value="TreeGrafter"/>
</dbReference>
<dbReference type="SMART" id="SM00388">
    <property type="entry name" value="HisKA"/>
    <property type="match status" value="1"/>
</dbReference>
<evidence type="ECO:0000256" key="3">
    <source>
        <dbReference type="ARBA" id="ARBA00012438"/>
    </source>
</evidence>
<comment type="subcellular location">
    <subcellularLocation>
        <location evidence="2">Membrane</location>
    </subcellularLocation>
</comment>
<sequence length="496" mass="53814">MAASADGGRRGFGKRLKALSRMAAVRLSAVFLLLFAVFALVLVVYVNATASNILLSQSRQAISDEIEDIDGIYQAAGIIGLVQTIAVRSRQPGASLYLLTDPLGRILAGNVQSLAAGVLDREGYISEPFFYQRFGEKDGGQIHRAVAQIEELPNGMHLLIGRDQGDEERFNALVKRTVIFALALMTAGALAAWLLVGRRALRRIDRMSEASARIMAGDLSERLPVTGAGDEFDRLSDNLNRLLARIALLQEGQRQVSDSIAHDLKTPLTRLRNRAEAALGDSPESTPQRAALEGMIGEADQMIRTFDALLMISRVEAGFHPAMMTRVDLGEIVADVAELYEPLAEEAGAKLVVGECEPVMSEVSRELLAQALSNLIDNALKYAQPAEGPTRITLSLARQDDHCQLSVVDNGAGIPEDKRERVLERFFRLDQSRSKPGSGLGLSLVQAIAQLHGGRVVLGDAGPGLRITLDLPIRGGTEAHERKRDEPAEDRRTHPS</sequence>
<dbReference type="InterPro" id="IPR003661">
    <property type="entry name" value="HisK_dim/P_dom"/>
</dbReference>
<dbReference type="EC" id="2.7.13.3" evidence="3"/>
<evidence type="ECO:0000256" key="11">
    <source>
        <dbReference type="SAM" id="MobiDB-lite"/>
    </source>
</evidence>
<comment type="catalytic activity">
    <reaction evidence="1">
        <text>ATP + protein L-histidine = ADP + protein N-phospho-L-histidine.</text>
        <dbReference type="EC" id="2.7.13.3"/>
    </reaction>
</comment>
<dbReference type="InterPro" id="IPR005467">
    <property type="entry name" value="His_kinase_dom"/>
</dbReference>
<evidence type="ECO:0000256" key="5">
    <source>
        <dbReference type="ARBA" id="ARBA00022679"/>
    </source>
</evidence>
<feature type="transmembrane region" description="Helical" evidence="12">
    <location>
        <begin position="178"/>
        <end position="196"/>
    </location>
</feature>
<evidence type="ECO:0000256" key="7">
    <source>
        <dbReference type="ARBA" id="ARBA00022777"/>
    </source>
</evidence>
<keyword evidence="16" id="KW-1185">Reference proteome</keyword>
<evidence type="ECO:0000259" key="14">
    <source>
        <dbReference type="PROSITE" id="PS50885"/>
    </source>
</evidence>
<dbReference type="PRINTS" id="PR00344">
    <property type="entry name" value="BCTRLSENSOR"/>
</dbReference>
<dbReference type="InterPro" id="IPR004358">
    <property type="entry name" value="Sig_transdc_His_kin-like_C"/>
</dbReference>
<evidence type="ECO:0000259" key="13">
    <source>
        <dbReference type="PROSITE" id="PS50109"/>
    </source>
</evidence>
<evidence type="ECO:0000256" key="8">
    <source>
        <dbReference type="ARBA" id="ARBA00022989"/>
    </source>
</evidence>
<dbReference type="STRING" id="1365950.SAMN05428963_1158"/>
<name>A0A1T4SX75_9HYPH</name>
<feature type="transmembrane region" description="Helical" evidence="12">
    <location>
        <begin position="24"/>
        <end position="46"/>
    </location>
</feature>
<reference evidence="16" key="1">
    <citation type="submission" date="2017-02" db="EMBL/GenBank/DDBJ databases">
        <authorList>
            <person name="Varghese N."/>
            <person name="Submissions S."/>
        </authorList>
    </citation>
    <scope>NUCLEOTIDE SEQUENCE [LARGE SCALE GENOMIC DNA]</scope>
    <source>
        <strain evidence="16">USBA 369</strain>
    </source>
</reference>
<dbReference type="AlphaFoldDB" id="A0A1T4SX75"/>
<dbReference type="InterPro" id="IPR036097">
    <property type="entry name" value="HisK_dim/P_sf"/>
</dbReference>
<dbReference type="SMART" id="SM00304">
    <property type="entry name" value="HAMP"/>
    <property type="match status" value="1"/>
</dbReference>
<dbReference type="InterPro" id="IPR036890">
    <property type="entry name" value="HATPase_C_sf"/>
</dbReference>
<dbReference type="RefSeq" id="WP_078709736.1">
    <property type="nucleotide sequence ID" value="NZ_FUXL01000015.1"/>
</dbReference>
<keyword evidence="7 15" id="KW-0418">Kinase</keyword>
<keyword evidence="8 12" id="KW-1133">Transmembrane helix</keyword>
<dbReference type="Gene3D" id="3.30.565.10">
    <property type="entry name" value="Histidine kinase-like ATPase, C-terminal domain"/>
    <property type="match status" value="1"/>
</dbReference>
<dbReference type="CDD" id="cd06225">
    <property type="entry name" value="HAMP"/>
    <property type="match status" value="1"/>
</dbReference>
<evidence type="ECO:0000256" key="1">
    <source>
        <dbReference type="ARBA" id="ARBA00000085"/>
    </source>
</evidence>
<evidence type="ECO:0000256" key="2">
    <source>
        <dbReference type="ARBA" id="ARBA00004370"/>
    </source>
</evidence>
<dbReference type="SUPFAM" id="SSF47384">
    <property type="entry name" value="Homodimeric domain of signal transducing histidine kinase"/>
    <property type="match status" value="1"/>
</dbReference>
<gene>
    <name evidence="15" type="ORF">SAMN05428963_1158</name>
</gene>